<reference evidence="2 3" key="1">
    <citation type="submission" date="2021-06" db="EMBL/GenBank/DDBJ databases">
        <title>Genome-based taxonomic framework of Microbacterium strains isolated from marine environment, the description of four new species and reclassification of four preexisting species.</title>
        <authorList>
            <person name="Lee S.D."/>
            <person name="Kim S.-M."/>
            <person name="Byeon Y.-S."/>
            <person name="Yang H.L."/>
            <person name="Kim I.S."/>
        </authorList>
    </citation>
    <scope>NUCLEOTIDE SEQUENCE [LARGE SCALE GENOMIC DNA]</scope>
    <source>
        <strain evidence="2 3">SSW1-36</strain>
    </source>
</reference>
<dbReference type="RefSeq" id="WP_247957419.1">
    <property type="nucleotide sequence ID" value="NZ_CP078077.1"/>
</dbReference>
<feature type="region of interest" description="Disordered" evidence="1">
    <location>
        <begin position="1"/>
        <end position="25"/>
    </location>
</feature>
<evidence type="ECO:0000313" key="3">
    <source>
        <dbReference type="Proteomes" id="UP000831963"/>
    </source>
</evidence>
<organism evidence="2 3">
    <name type="scientific">Microbacterium galbinum</name>
    <dbReference type="NCBI Taxonomy" id="2851646"/>
    <lineage>
        <taxon>Bacteria</taxon>
        <taxon>Bacillati</taxon>
        <taxon>Actinomycetota</taxon>
        <taxon>Actinomycetes</taxon>
        <taxon>Micrococcales</taxon>
        <taxon>Microbacteriaceae</taxon>
        <taxon>Microbacterium</taxon>
    </lineage>
</organism>
<dbReference type="EMBL" id="CP078077">
    <property type="protein sequence ID" value="UPL14356.1"/>
    <property type="molecule type" value="Genomic_DNA"/>
</dbReference>
<name>A0ABY4INI6_9MICO</name>
<proteinExistence type="predicted"/>
<sequence length="78" mass="9135">MSDRHPCCDPYRDGDRTDPNDEQRAGRVRIVETSEPGWSMTYRVECATCARRFTVTQIDGPALRWTWVPQGEKRRRAH</sequence>
<gene>
    <name evidence="2" type="ORF">KV396_07665</name>
</gene>
<evidence type="ECO:0000313" key="2">
    <source>
        <dbReference type="EMBL" id="UPL14356.1"/>
    </source>
</evidence>
<keyword evidence="3" id="KW-1185">Reference proteome</keyword>
<accession>A0ABY4INI6</accession>
<dbReference type="Proteomes" id="UP000831963">
    <property type="component" value="Chromosome"/>
</dbReference>
<evidence type="ECO:0000256" key="1">
    <source>
        <dbReference type="SAM" id="MobiDB-lite"/>
    </source>
</evidence>
<protein>
    <submittedName>
        <fullName evidence="2">Uncharacterized protein</fullName>
    </submittedName>
</protein>